<name>A0A433QAR6_9FUNG</name>
<keyword evidence="2" id="KW-1185">Reference proteome</keyword>
<dbReference type="SUPFAM" id="SSF50965">
    <property type="entry name" value="Galactose oxidase, central domain"/>
    <property type="match status" value="1"/>
</dbReference>
<organism evidence="1 2">
    <name type="scientific">Jimgerdemannia flammicorona</name>
    <dbReference type="NCBI Taxonomy" id="994334"/>
    <lineage>
        <taxon>Eukaryota</taxon>
        <taxon>Fungi</taxon>
        <taxon>Fungi incertae sedis</taxon>
        <taxon>Mucoromycota</taxon>
        <taxon>Mucoromycotina</taxon>
        <taxon>Endogonomycetes</taxon>
        <taxon>Endogonales</taxon>
        <taxon>Endogonaceae</taxon>
        <taxon>Jimgerdemannia</taxon>
    </lineage>
</organism>
<dbReference type="InterPro" id="IPR015915">
    <property type="entry name" value="Kelch-typ_b-propeller"/>
</dbReference>
<evidence type="ECO:0000313" key="2">
    <source>
        <dbReference type="Proteomes" id="UP000274822"/>
    </source>
</evidence>
<accession>A0A433QAR6</accession>
<comment type="caution">
    <text evidence="1">The sequence shown here is derived from an EMBL/GenBank/DDBJ whole genome shotgun (WGS) entry which is preliminary data.</text>
</comment>
<gene>
    <name evidence="1" type="ORF">BC938DRAFT_483975</name>
</gene>
<protein>
    <submittedName>
        <fullName evidence="1">Uncharacterized protein</fullName>
    </submittedName>
</protein>
<dbReference type="EMBL" id="RBNJ01009432">
    <property type="protein sequence ID" value="RUS26898.1"/>
    <property type="molecule type" value="Genomic_DNA"/>
</dbReference>
<evidence type="ECO:0000313" key="1">
    <source>
        <dbReference type="EMBL" id="RUS26898.1"/>
    </source>
</evidence>
<proteinExistence type="predicted"/>
<dbReference type="Gene3D" id="2.120.10.80">
    <property type="entry name" value="Kelch-type beta propeller"/>
    <property type="match status" value="1"/>
</dbReference>
<dbReference type="InterPro" id="IPR011043">
    <property type="entry name" value="Gal_Oxase/kelch_b-propeller"/>
</dbReference>
<dbReference type="Pfam" id="PF24681">
    <property type="entry name" value="Kelch_KLHDC2_KLHL20_DRC7"/>
    <property type="match status" value="1"/>
</dbReference>
<dbReference type="AlphaFoldDB" id="A0A433QAR6"/>
<reference evidence="1 2" key="1">
    <citation type="journal article" date="2018" name="New Phytol.">
        <title>Phylogenomics of Endogonaceae and evolution of mycorrhizas within Mucoromycota.</title>
        <authorList>
            <person name="Chang Y."/>
            <person name="Desiro A."/>
            <person name="Na H."/>
            <person name="Sandor L."/>
            <person name="Lipzen A."/>
            <person name="Clum A."/>
            <person name="Barry K."/>
            <person name="Grigoriev I.V."/>
            <person name="Martin F.M."/>
            <person name="Stajich J.E."/>
            <person name="Smith M.E."/>
            <person name="Bonito G."/>
            <person name="Spatafora J.W."/>
        </authorList>
    </citation>
    <scope>NUCLEOTIDE SEQUENCE [LARGE SCALE GENOMIC DNA]</scope>
    <source>
        <strain evidence="1 2">AD002</strain>
    </source>
</reference>
<dbReference type="Proteomes" id="UP000274822">
    <property type="component" value="Unassembled WGS sequence"/>
</dbReference>
<sequence>MNNISIFDTVGLTWHYAMASGNILTYRVGNTTVLGADGNSVIVYGGTTDNYASYSTEVWTLDVNTFTWVKPIVKGSPPRYTFFSNAILVYTPSKT</sequence>